<dbReference type="InterPro" id="IPR003494">
    <property type="entry name" value="SHS2_FtsA"/>
</dbReference>
<dbReference type="Proteomes" id="UP000623681">
    <property type="component" value="Unassembled WGS sequence"/>
</dbReference>
<sequence>MAANKLKSINLDTIKKLMNTDLSGLKSKINQKSQKKRKEVNKTFLSFDLGSEKIKIAVGKFYKGKFTIEKLITADTPEDSIQDGNIVNLPALEYFIMQKLSNENIKIKDAICTNNSTSIINREIVIPEVQEDEIDTVVKYEIQQYLPLNMNDYIIQSKVIEKAEIEGKKGLRTLVITYPDRMASTYYKTLTNVGLKPVALDISYNSLNKLLNNSRKINDSEYNSKDTLAFIDLGANSLGVNIYRDGNLDFSRIIKSGGSNIDVAISKTLRLPISEAEKTKITTGSLTNMEESEVNSIIKDVVDEWISELQRIIQFYRNRKIGNTIDKIFLYGGSSSIKGIEEYITNKIGISTEKVQSIDSINYSESIEKYLNAIGALIRI</sequence>
<dbReference type="Pfam" id="PF11104">
    <property type="entry name" value="PilM_2"/>
    <property type="match status" value="1"/>
</dbReference>
<dbReference type="InterPro" id="IPR050696">
    <property type="entry name" value="FtsA/MreB"/>
</dbReference>
<keyword evidence="3" id="KW-1185">Reference proteome</keyword>
<dbReference type="InterPro" id="IPR043129">
    <property type="entry name" value="ATPase_NBD"/>
</dbReference>
<dbReference type="RefSeq" id="WP_202768801.1">
    <property type="nucleotide sequence ID" value="NZ_JAESWA010000024.1"/>
</dbReference>
<comment type="caution">
    <text evidence="2">The sequence shown here is derived from an EMBL/GenBank/DDBJ whole genome shotgun (WGS) entry which is preliminary data.</text>
</comment>
<dbReference type="AlphaFoldDB" id="A0A937FK27"/>
<dbReference type="Gene3D" id="3.30.1490.300">
    <property type="match status" value="1"/>
</dbReference>
<evidence type="ECO:0000313" key="3">
    <source>
        <dbReference type="Proteomes" id="UP000623681"/>
    </source>
</evidence>
<evidence type="ECO:0000313" key="2">
    <source>
        <dbReference type="EMBL" id="MBL4933361.1"/>
    </source>
</evidence>
<proteinExistence type="predicted"/>
<organism evidence="2 3">
    <name type="scientific">Clostridium paridis</name>
    <dbReference type="NCBI Taxonomy" id="2803863"/>
    <lineage>
        <taxon>Bacteria</taxon>
        <taxon>Bacillati</taxon>
        <taxon>Bacillota</taxon>
        <taxon>Clostridia</taxon>
        <taxon>Eubacteriales</taxon>
        <taxon>Clostridiaceae</taxon>
        <taxon>Clostridium</taxon>
    </lineage>
</organism>
<dbReference type="PANTHER" id="PTHR32432:SF3">
    <property type="entry name" value="ETHANOLAMINE UTILIZATION PROTEIN EUTJ"/>
    <property type="match status" value="1"/>
</dbReference>
<gene>
    <name evidence="2" type="primary">pilM</name>
    <name evidence="2" type="ORF">JK634_16320</name>
</gene>
<reference evidence="2" key="1">
    <citation type="submission" date="2021-01" db="EMBL/GenBank/DDBJ databases">
        <title>Genome public.</title>
        <authorList>
            <person name="Liu C."/>
            <person name="Sun Q."/>
        </authorList>
    </citation>
    <scope>NUCLEOTIDE SEQUENCE</scope>
    <source>
        <strain evidence="2">YIM B02565</strain>
    </source>
</reference>
<accession>A0A937FK27</accession>
<dbReference type="SUPFAM" id="SSF53067">
    <property type="entry name" value="Actin-like ATPase domain"/>
    <property type="match status" value="2"/>
</dbReference>
<dbReference type="Gene3D" id="3.30.420.40">
    <property type="match status" value="2"/>
</dbReference>
<protein>
    <submittedName>
        <fullName evidence="2">Type IV pilus assembly protein PilM</fullName>
    </submittedName>
</protein>
<evidence type="ECO:0000259" key="1">
    <source>
        <dbReference type="SMART" id="SM00842"/>
    </source>
</evidence>
<dbReference type="EMBL" id="JAESWA010000024">
    <property type="protein sequence ID" value="MBL4933361.1"/>
    <property type="molecule type" value="Genomic_DNA"/>
</dbReference>
<dbReference type="PANTHER" id="PTHR32432">
    <property type="entry name" value="CELL DIVISION PROTEIN FTSA-RELATED"/>
    <property type="match status" value="1"/>
</dbReference>
<dbReference type="InterPro" id="IPR005883">
    <property type="entry name" value="PilM"/>
</dbReference>
<name>A0A937FK27_9CLOT</name>
<dbReference type="CDD" id="cd24049">
    <property type="entry name" value="ASKHA_NBD_PilM"/>
    <property type="match status" value="1"/>
</dbReference>
<dbReference type="GO" id="GO:0051301">
    <property type="term" value="P:cell division"/>
    <property type="evidence" value="ECO:0007669"/>
    <property type="project" value="InterPro"/>
</dbReference>
<dbReference type="PIRSF" id="PIRSF019169">
    <property type="entry name" value="PilM"/>
    <property type="match status" value="1"/>
</dbReference>
<dbReference type="SMART" id="SM00842">
    <property type="entry name" value="FtsA"/>
    <property type="match status" value="1"/>
</dbReference>
<dbReference type="NCBIfam" id="TIGR01175">
    <property type="entry name" value="pilM"/>
    <property type="match status" value="1"/>
</dbReference>
<feature type="domain" description="SHS2" evidence="1">
    <location>
        <begin position="44"/>
        <end position="206"/>
    </location>
</feature>